<dbReference type="PATRIC" id="fig|1938.3.peg.3323"/>
<gene>
    <name evidence="11" type="ORF">ACM01_01440</name>
</gene>
<evidence type="ECO:0000313" key="11">
    <source>
        <dbReference type="EMBL" id="KMS77320.1"/>
    </source>
</evidence>
<protein>
    <submittedName>
        <fullName evidence="11">ABC transporter</fullName>
    </submittedName>
</protein>
<dbReference type="Gene3D" id="3.40.50.300">
    <property type="entry name" value="P-loop containing nucleotide triphosphate hydrolases"/>
    <property type="match status" value="1"/>
</dbReference>
<keyword evidence="2" id="KW-0813">Transport</keyword>
<organism evidence="11 12">
    <name type="scientific">Streptomyces viridochromogenes</name>
    <dbReference type="NCBI Taxonomy" id="1938"/>
    <lineage>
        <taxon>Bacteria</taxon>
        <taxon>Bacillati</taxon>
        <taxon>Actinomycetota</taxon>
        <taxon>Actinomycetes</taxon>
        <taxon>Kitasatosporales</taxon>
        <taxon>Streptomycetaceae</taxon>
        <taxon>Streptomyces</taxon>
    </lineage>
</organism>
<dbReference type="SUPFAM" id="SSF52540">
    <property type="entry name" value="P-loop containing nucleoside triphosphate hydrolases"/>
    <property type="match status" value="1"/>
</dbReference>
<dbReference type="InterPro" id="IPR005894">
    <property type="entry name" value="DrrA"/>
</dbReference>
<dbReference type="GO" id="GO:0016887">
    <property type="term" value="F:ATP hydrolysis activity"/>
    <property type="evidence" value="ECO:0007669"/>
    <property type="project" value="InterPro"/>
</dbReference>
<evidence type="ECO:0000256" key="6">
    <source>
        <dbReference type="ARBA" id="ARBA00022967"/>
    </source>
</evidence>
<keyword evidence="6" id="KW-1278">Translocase</keyword>
<evidence type="ECO:0000256" key="7">
    <source>
        <dbReference type="ARBA" id="ARBA00023136"/>
    </source>
</evidence>
<keyword evidence="8" id="KW-0046">Antibiotic resistance</keyword>
<keyword evidence="3" id="KW-1003">Cell membrane</keyword>
<keyword evidence="5" id="KW-0067">ATP-binding</keyword>
<dbReference type="InterPro" id="IPR003593">
    <property type="entry name" value="AAA+_ATPase"/>
</dbReference>
<keyword evidence="4" id="KW-0547">Nucleotide-binding</keyword>
<evidence type="ECO:0000256" key="8">
    <source>
        <dbReference type="ARBA" id="ARBA00023251"/>
    </source>
</evidence>
<dbReference type="GO" id="GO:0046677">
    <property type="term" value="P:response to antibiotic"/>
    <property type="evidence" value="ECO:0007669"/>
    <property type="project" value="UniProtKB-KW"/>
</dbReference>
<dbReference type="Pfam" id="PF00005">
    <property type="entry name" value="ABC_tran"/>
    <property type="match status" value="1"/>
</dbReference>
<evidence type="ECO:0000259" key="10">
    <source>
        <dbReference type="PROSITE" id="PS50893"/>
    </source>
</evidence>
<keyword evidence="7" id="KW-0472">Membrane</keyword>
<evidence type="ECO:0000256" key="3">
    <source>
        <dbReference type="ARBA" id="ARBA00022475"/>
    </source>
</evidence>
<proteinExistence type="inferred from homology"/>
<comment type="similarity">
    <text evidence="9">Belongs to the ABC transporter superfamily. Drug exporter-1 (DrugE1) (TC 3.A.1.105) family.</text>
</comment>
<reference evidence="11 12" key="1">
    <citation type="submission" date="2015-06" db="EMBL/GenBank/DDBJ databases">
        <authorList>
            <person name="Ju K.-S."/>
            <person name="Doroghazi J.R."/>
            <person name="Metcalf W.W."/>
        </authorList>
    </citation>
    <scope>NUCLEOTIDE SEQUENCE [LARGE SCALE GENOMIC DNA]</scope>
    <source>
        <strain evidence="11 12">NRRL 3414</strain>
    </source>
</reference>
<dbReference type="PROSITE" id="PS00211">
    <property type="entry name" value="ABC_TRANSPORTER_1"/>
    <property type="match status" value="1"/>
</dbReference>
<dbReference type="NCBIfam" id="TIGR01188">
    <property type="entry name" value="drrA"/>
    <property type="match status" value="1"/>
</dbReference>
<dbReference type="EMBL" id="LFNT01000001">
    <property type="protein sequence ID" value="KMS77320.1"/>
    <property type="molecule type" value="Genomic_DNA"/>
</dbReference>
<evidence type="ECO:0000256" key="1">
    <source>
        <dbReference type="ARBA" id="ARBA00004413"/>
    </source>
</evidence>
<accession>A0A0J8CH39</accession>
<comment type="subcellular location">
    <subcellularLocation>
        <location evidence="1">Cell membrane</location>
        <topology evidence="1">Peripheral membrane protein</topology>
        <orientation evidence="1">Cytoplasmic side</orientation>
    </subcellularLocation>
</comment>
<dbReference type="OrthoDB" id="9804819at2"/>
<dbReference type="RefSeq" id="WP_048579112.1">
    <property type="nucleotide sequence ID" value="NZ_LFNT01000001.1"/>
</dbReference>
<dbReference type="InterPro" id="IPR050763">
    <property type="entry name" value="ABC_transporter_ATP-binding"/>
</dbReference>
<dbReference type="Proteomes" id="UP000037432">
    <property type="component" value="Unassembled WGS sequence"/>
</dbReference>
<evidence type="ECO:0000256" key="5">
    <source>
        <dbReference type="ARBA" id="ARBA00022840"/>
    </source>
</evidence>
<dbReference type="AlphaFoldDB" id="A0A0J8CH39"/>
<sequence length="322" mass="34123">MAQALLAEGLAKRFGSVTALAGIGLEVAEGEVLGLLGPNGAGKTTTVRLLSTLLRPDEGRAVVFGYDVVREAARVRELIALTGQYVAVDEDLTGFENLLLIARLLELGRAEARGRARSLLEEFGLADAAGRTVRTYSGGMRRRLDLAASMVNRPRVLFLDEPTTGLDPKSRLELWAAVRRLVDGGMSVLLTTQYMEEADHLADNLVVVDRGTVVARGTADALKAKVGDRTLVVRPEAPHDLDVIHAATRQVAPHALVEKDGTVTVPSADGALMSAVLEVLRERALPVDEVALRKPSLDEVFLAIVGTSAPAAPLTTSEGGSA</sequence>
<dbReference type="GO" id="GO:1900753">
    <property type="term" value="P:doxorubicin transport"/>
    <property type="evidence" value="ECO:0007669"/>
    <property type="project" value="InterPro"/>
</dbReference>
<evidence type="ECO:0000256" key="2">
    <source>
        <dbReference type="ARBA" id="ARBA00022448"/>
    </source>
</evidence>
<comment type="caution">
    <text evidence="11">The sequence shown here is derived from an EMBL/GenBank/DDBJ whole genome shotgun (WGS) entry which is preliminary data.</text>
</comment>
<evidence type="ECO:0000313" key="12">
    <source>
        <dbReference type="Proteomes" id="UP000037432"/>
    </source>
</evidence>
<dbReference type="PANTHER" id="PTHR42711:SF19">
    <property type="entry name" value="DOXORUBICIN RESISTANCE ATP-BINDING PROTEIN DRRA"/>
    <property type="match status" value="1"/>
</dbReference>
<dbReference type="InterPro" id="IPR017871">
    <property type="entry name" value="ABC_transporter-like_CS"/>
</dbReference>
<evidence type="ECO:0000256" key="4">
    <source>
        <dbReference type="ARBA" id="ARBA00022741"/>
    </source>
</evidence>
<dbReference type="PANTHER" id="PTHR42711">
    <property type="entry name" value="ABC TRANSPORTER ATP-BINDING PROTEIN"/>
    <property type="match status" value="1"/>
</dbReference>
<name>A0A0J8CH39_STRVR</name>
<dbReference type="GO" id="GO:0005886">
    <property type="term" value="C:plasma membrane"/>
    <property type="evidence" value="ECO:0007669"/>
    <property type="project" value="UniProtKB-SubCell"/>
</dbReference>
<feature type="domain" description="ABC transporter" evidence="10">
    <location>
        <begin position="5"/>
        <end position="235"/>
    </location>
</feature>
<dbReference type="GO" id="GO:0005524">
    <property type="term" value="F:ATP binding"/>
    <property type="evidence" value="ECO:0007669"/>
    <property type="project" value="UniProtKB-KW"/>
</dbReference>
<dbReference type="GO" id="GO:0043215">
    <property type="term" value="P:daunorubicin transport"/>
    <property type="evidence" value="ECO:0007669"/>
    <property type="project" value="InterPro"/>
</dbReference>
<dbReference type="PROSITE" id="PS50893">
    <property type="entry name" value="ABC_TRANSPORTER_2"/>
    <property type="match status" value="1"/>
</dbReference>
<dbReference type="InterPro" id="IPR003439">
    <property type="entry name" value="ABC_transporter-like_ATP-bd"/>
</dbReference>
<evidence type="ECO:0000256" key="9">
    <source>
        <dbReference type="ARBA" id="ARBA00049985"/>
    </source>
</evidence>
<dbReference type="InterPro" id="IPR027417">
    <property type="entry name" value="P-loop_NTPase"/>
</dbReference>
<dbReference type="SMART" id="SM00382">
    <property type="entry name" value="AAA"/>
    <property type="match status" value="1"/>
</dbReference>